<accession>A0A7S3V5H5</accession>
<evidence type="ECO:0000256" key="1">
    <source>
        <dbReference type="ARBA" id="ARBA00004651"/>
    </source>
</evidence>
<keyword evidence="5 7" id="KW-0472">Membrane</keyword>
<feature type="transmembrane region" description="Helical" evidence="7">
    <location>
        <begin position="266"/>
        <end position="287"/>
    </location>
</feature>
<dbReference type="PANTHER" id="PTHR12677">
    <property type="entry name" value="GOLGI APPARATUS MEMBRANE PROTEIN TVP38-RELATED"/>
    <property type="match status" value="1"/>
</dbReference>
<dbReference type="GO" id="GO:0005886">
    <property type="term" value="C:plasma membrane"/>
    <property type="evidence" value="ECO:0007669"/>
    <property type="project" value="UniProtKB-SubCell"/>
</dbReference>
<evidence type="ECO:0000256" key="4">
    <source>
        <dbReference type="ARBA" id="ARBA00022989"/>
    </source>
</evidence>
<sequence>MKWTSKIISLQALWTVSSLDLVQSRKSTLALVPPRTSTSSTNSINNNRKQLGREKNTQKIDYAMRNQKPSLFSFGSANMHDNTPRGNVIVRGGANSVDNENGLSKSNANRNKILIAVILSSLVATGVCNREAIASFDFKGKLASNLDTLASKGTKGLVMYTLAFMLWEVTVGVTTPVETAAGMAFGLKKGFIANAIGKVSGATIAFLLGRYVLKDVVESKLEGNEYMELVQDSIVKTPVRVALIWRFSFLPEQIKNFGLAVLPVKLWQFVLAVCMHGLPFTTLWSFLGNEMGLIVRGVVDGPSRTLKILLGGVYVFGFFISPSMVGLWIKGLRDEKLKKDEAAKKK</sequence>
<name>A0A7S3V5H5_9STRA</name>
<gene>
    <name evidence="10" type="ORF">CDEB00056_LOCUS3454</name>
</gene>
<reference evidence="10" key="1">
    <citation type="submission" date="2021-01" db="EMBL/GenBank/DDBJ databases">
        <authorList>
            <person name="Corre E."/>
            <person name="Pelletier E."/>
            <person name="Niang G."/>
            <person name="Scheremetjew M."/>
            <person name="Finn R."/>
            <person name="Kale V."/>
            <person name="Holt S."/>
            <person name="Cochrane G."/>
            <person name="Meng A."/>
            <person name="Brown T."/>
            <person name="Cohen L."/>
        </authorList>
    </citation>
    <scope>NUCLEOTIDE SEQUENCE</scope>
    <source>
        <strain evidence="10">MM31A-1</strain>
    </source>
</reference>
<feature type="transmembrane region" description="Helical" evidence="7">
    <location>
        <begin position="308"/>
        <end position="329"/>
    </location>
</feature>
<keyword evidence="4 7" id="KW-1133">Transmembrane helix</keyword>
<evidence type="ECO:0000256" key="8">
    <source>
        <dbReference type="SAM" id="SignalP"/>
    </source>
</evidence>
<evidence type="ECO:0000256" key="5">
    <source>
        <dbReference type="ARBA" id="ARBA00023136"/>
    </source>
</evidence>
<evidence type="ECO:0000259" key="9">
    <source>
        <dbReference type="Pfam" id="PF09335"/>
    </source>
</evidence>
<protein>
    <recommendedName>
        <fullName evidence="9">VTT domain-containing protein</fullName>
    </recommendedName>
</protein>
<dbReference type="AlphaFoldDB" id="A0A7S3V5H5"/>
<evidence type="ECO:0000256" key="3">
    <source>
        <dbReference type="ARBA" id="ARBA00022692"/>
    </source>
</evidence>
<proteinExistence type="predicted"/>
<evidence type="ECO:0000256" key="6">
    <source>
        <dbReference type="SAM" id="MobiDB-lite"/>
    </source>
</evidence>
<dbReference type="Pfam" id="PF09335">
    <property type="entry name" value="VTT_dom"/>
    <property type="match status" value="1"/>
</dbReference>
<keyword evidence="3 7" id="KW-0812">Transmembrane</keyword>
<feature type="compositionally biased region" description="Low complexity" evidence="6">
    <location>
        <begin position="36"/>
        <end position="47"/>
    </location>
</feature>
<dbReference type="InterPro" id="IPR015414">
    <property type="entry name" value="TMEM64"/>
</dbReference>
<dbReference type="EMBL" id="HBIO01004958">
    <property type="protein sequence ID" value="CAE0458613.1"/>
    <property type="molecule type" value="Transcribed_RNA"/>
</dbReference>
<comment type="subcellular location">
    <subcellularLocation>
        <location evidence="1">Cell membrane</location>
        <topology evidence="1">Multi-pass membrane protein</topology>
    </subcellularLocation>
</comment>
<organism evidence="10">
    <name type="scientific">Chaetoceros debilis</name>
    <dbReference type="NCBI Taxonomy" id="122233"/>
    <lineage>
        <taxon>Eukaryota</taxon>
        <taxon>Sar</taxon>
        <taxon>Stramenopiles</taxon>
        <taxon>Ochrophyta</taxon>
        <taxon>Bacillariophyta</taxon>
        <taxon>Coscinodiscophyceae</taxon>
        <taxon>Chaetocerotophycidae</taxon>
        <taxon>Chaetocerotales</taxon>
        <taxon>Chaetocerotaceae</taxon>
        <taxon>Chaetoceros</taxon>
    </lineage>
</organism>
<dbReference type="InterPro" id="IPR032816">
    <property type="entry name" value="VTT_dom"/>
</dbReference>
<evidence type="ECO:0000256" key="7">
    <source>
        <dbReference type="SAM" id="Phobius"/>
    </source>
</evidence>
<feature type="domain" description="VTT" evidence="9">
    <location>
        <begin position="176"/>
        <end position="289"/>
    </location>
</feature>
<keyword evidence="8" id="KW-0732">Signal</keyword>
<feature type="region of interest" description="Disordered" evidence="6">
    <location>
        <begin position="32"/>
        <end position="57"/>
    </location>
</feature>
<feature type="signal peptide" evidence="8">
    <location>
        <begin position="1"/>
        <end position="24"/>
    </location>
</feature>
<keyword evidence="2" id="KW-1003">Cell membrane</keyword>
<evidence type="ECO:0000256" key="2">
    <source>
        <dbReference type="ARBA" id="ARBA00022475"/>
    </source>
</evidence>
<feature type="chain" id="PRO_5030739645" description="VTT domain-containing protein" evidence="8">
    <location>
        <begin position="25"/>
        <end position="346"/>
    </location>
</feature>
<dbReference type="PANTHER" id="PTHR12677:SF59">
    <property type="entry name" value="GOLGI APPARATUS MEMBRANE PROTEIN TVP38-RELATED"/>
    <property type="match status" value="1"/>
</dbReference>
<evidence type="ECO:0000313" key="10">
    <source>
        <dbReference type="EMBL" id="CAE0458613.1"/>
    </source>
</evidence>